<keyword evidence="2" id="KW-1133">Transmembrane helix</keyword>
<dbReference type="Proteomes" id="UP000249091">
    <property type="component" value="Chromosome 1"/>
</dbReference>
<keyword evidence="4" id="KW-1185">Reference proteome</keyword>
<dbReference type="AlphaFoldDB" id="A0A2X4U394"/>
<evidence type="ECO:0000256" key="2">
    <source>
        <dbReference type="SAM" id="Phobius"/>
    </source>
</evidence>
<evidence type="ECO:0000256" key="1">
    <source>
        <dbReference type="SAM" id="MobiDB-lite"/>
    </source>
</evidence>
<organism evidence="3 4">
    <name type="scientific">Rhodococcus coprophilus</name>
    <dbReference type="NCBI Taxonomy" id="38310"/>
    <lineage>
        <taxon>Bacteria</taxon>
        <taxon>Bacillati</taxon>
        <taxon>Actinomycetota</taxon>
        <taxon>Actinomycetes</taxon>
        <taxon>Mycobacteriales</taxon>
        <taxon>Nocardiaceae</taxon>
        <taxon>Rhodococcus</taxon>
    </lineage>
</organism>
<feature type="transmembrane region" description="Helical" evidence="2">
    <location>
        <begin position="94"/>
        <end position="112"/>
    </location>
</feature>
<protein>
    <submittedName>
        <fullName evidence="3">Uncharacterized protein</fullName>
    </submittedName>
</protein>
<gene>
    <name evidence="3" type="ORF">NCTC10994_02593</name>
</gene>
<proteinExistence type="predicted"/>
<evidence type="ECO:0000313" key="3">
    <source>
        <dbReference type="EMBL" id="SQI33521.1"/>
    </source>
</evidence>
<dbReference type="KEGG" id="rcr:NCTC10994_02593"/>
<name>A0A2X4U394_9NOCA</name>
<feature type="region of interest" description="Disordered" evidence="1">
    <location>
        <begin position="117"/>
        <end position="142"/>
    </location>
</feature>
<accession>A0A2X4U394</accession>
<keyword evidence="2" id="KW-0472">Membrane</keyword>
<dbReference type="EMBL" id="LS483468">
    <property type="protein sequence ID" value="SQI33521.1"/>
    <property type="molecule type" value="Genomic_DNA"/>
</dbReference>
<sequence length="142" mass="14718">MKKASDSRTGHGSLPDLVYPLARSGSLSDALHVAGDGAATLAQGSAAAGILLTRQGLELTKNFVDRAQEVRREKSAALTPAPRRRKAPSPGRKALLTTGALTALVLGAVALYRSRRPAHPPIAPEPPRVRPVATDATASTAD</sequence>
<keyword evidence="2" id="KW-0812">Transmembrane</keyword>
<evidence type="ECO:0000313" key="4">
    <source>
        <dbReference type="Proteomes" id="UP000249091"/>
    </source>
</evidence>
<dbReference type="STRING" id="1219011.GCA_001895045_02620"/>
<reference evidence="3 4" key="1">
    <citation type="submission" date="2018-06" db="EMBL/GenBank/DDBJ databases">
        <authorList>
            <consortium name="Pathogen Informatics"/>
            <person name="Doyle S."/>
        </authorList>
    </citation>
    <scope>NUCLEOTIDE SEQUENCE [LARGE SCALE GENOMIC DNA]</scope>
    <source>
        <strain evidence="3 4">NCTC10994</strain>
    </source>
</reference>
<dbReference type="RefSeq" id="WP_111731612.1">
    <property type="nucleotide sequence ID" value="NZ_JAFBBL010000001.1"/>
</dbReference>